<gene>
    <name evidence="1" type="ORF">A2438_01270</name>
</gene>
<dbReference type="Proteomes" id="UP000179242">
    <property type="component" value="Unassembled WGS sequence"/>
</dbReference>
<sequence length="336" mass="37577">MRIMSPYPLSKSLPPAYTYHPYRGKRILPPHEVMDDPVALRVSCAPLTVVPAYQLLYSFELNQLASFLTISMSVDDASGFVLPEFESRDKNETIQNFPLAKVLDAAMLDLEERGFWREAGYEKAFDTASQLLFHAKKVIDFCAPPAMASLRIKTREYLARLFMNFPEFTDILRSEGISRLIYCFYEAEFGRGQREYIELILRGKIGPVETTEGGGLVIRFKADGFDCSGINDLVPVEGVVERLHLEGCRHKPDGGGDAHSFGDDLLFTSLAFQFPNLSMLDVRGTFLDDPKELSEFVRARSEHFPDKRINASGARIAGDNALCIISGQSKTANAPD</sequence>
<evidence type="ECO:0000313" key="1">
    <source>
        <dbReference type="EMBL" id="OGC40907.1"/>
    </source>
</evidence>
<name>A0A1F4U7Q1_UNCSA</name>
<protein>
    <submittedName>
        <fullName evidence="1">Uncharacterized protein</fullName>
    </submittedName>
</protein>
<reference evidence="1 2" key="1">
    <citation type="journal article" date="2016" name="Nat. Commun.">
        <title>Thousands of microbial genomes shed light on interconnected biogeochemical processes in an aquifer system.</title>
        <authorList>
            <person name="Anantharaman K."/>
            <person name="Brown C.T."/>
            <person name="Hug L.A."/>
            <person name="Sharon I."/>
            <person name="Castelle C.J."/>
            <person name="Probst A.J."/>
            <person name="Thomas B.C."/>
            <person name="Singh A."/>
            <person name="Wilkins M.J."/>
            <person name="Karaoz U."/>
            <person name="Brodie E.L."/>
            <person name="Williams K.H."/>
            <person name="Hubbard S.S."/>
            <person name="Banfield J.F."/>
        </authorList>
    </citation>
    <scope>NUCLEOTIDE SEQUENCE [LARGE SCALE GENOMIC DNA]</scope>
</reference>
<comment type="caution">
    <text evidence="1">The sequence shown here is derived from an EMBL/GenBank/DDBJ whole genome shotgun (WGS) entry which is preliminary data.</text>
</comment>
<accession>A0A1F4U7Q1</accession>
<proteinExistence type="predicted"/>
<evidence type="ECO:0000313" key="2">
    <source>
        <dbReference type="Proteomes" id="UP000179242"/>
    </source>
</evidence>
<dbReference type="AlphaFoldDB" id="A0A1F4U7Q1"/>
<dbReference type="EMBL" id="MEUJ01000002">
    <property type="protein sequence ID" value="OGC40907.1"/>
    <property type="molecule type" value="Genomic_DNA"/>
</dbReference>
<organism evidence="1 2">
    <name type="scientific">candidate division WOR-1 bacterium RIFOXYC2_FULL_46_14</name>
    <dbReference type="NCBI Taxonomy" id="1802587"/>
    <lineage>
        <taxon>Bacteria</taxon>
        <taxon>Bacillati</taxon>
        <taxon>Saganbacteria</taxon>
    </lineage>
</organism>